<evidence type="ECO:0000256" key="1">
    <source>
        <dbReference type="SAM" id="MobiDB-lite"/>
    </source>
</evidence>
<dbReference type="EMBL" id="LZIN01000096">
    <property type="protein sequence ID" value="OBG00922.1"/>
    <property type="molecule type" value="Genomic_DNA"/>
</dbReference>
<dbReference type="AlphaFoldDB" id="A0A1A2E729"/>
<evidence type="ECO:0000313" key="2">
    <source>
        <dbReference type="EMBL" id="OBG00922.1"/>
    </source>
</evidence>
<organism evidence="2 3">
    <name type="scientific">Mycolicibacter sinensis (strain JDM601)</name>
    <name type="common">Mycobacterium sinense</name>
    <dbReference type="NCBI Taxonomy" id="875328"/>
    <lineage>
        <taxon>Bacteria</taxon>
        <taxon>Bacillati</taxon>
        <taxon>Actinomycetota</taxon>
        <taxon>Actinomycetes</taxon>
        <taxon>Mycobacteriales</taxon>
        <taxon>Mycobacteriaceae</taxon>
        <taxon>Mycolicibacter</taxon>
    </lineage>
</organism>
<dbReference type="Proteomes" id="UP000093985">
    <property type="component" value="Unassembled WGS sequence"/>
</dbReference>
<evidence type="ECO:0000313" key="3">
    <source>
        <dbReference type="Proteomes" id="UP000093985"/>
    </source>
</evidence>
<proteinExistence type="predicted"/>
<name>A0A1A2E729_MYCSD</name>
<protein>
    <submittedName>
        <fullName evidence="2">Uncharacterized protein</fullName>
    </submittedName>
</protein>
<gene>
    <name evidence="2" type="ORF">A5771_17805</name>
</gene>
<feature type="region of interest" description="Disordered" evidence="1">
    <location>
        <begin position="93"/>
        <end position="121"/>
    </location>
</feature>
<accession>A0A1A2E729</accession>
<reference evidence="3" key="1">
    <citation type="submission" date="2016-06" db="EMBL/GenBank/DDBJ databases">
        <authorList>
            <person name="Sutton G."/>
            <person name="Brinkac L."/>
            <person name="Sanka R."/>
            <person name="Adams M."/>
            <person name="Lau E."/>
            <person name="Mehaffy C."/>
            <person name="Tameris M."/>
            <person name="Hatherill M."/>
            <person name="Hanekom W."/>
            <person name="Mahomed H."/>
            <person name="Mcshane H."/>
        </authorList>
    </citation>
    <scope>NUCLEOTIDE SEQUENCE [LARGE SCALE GENOMIC DNA]</scope>
    <source>
        <strain evidence="3">852014-51077_SCH5608930-a</strain>
    </source>
</reference>
<sequence length="121" mass="12908">MTAMSMAGQTETVVPGGTTSLTVCVKARTRSAMSPGVWRSPEILGRPRVRLNSLIVCGLTSGPYLNRTTVRGVGAAALVFLRLLDMWLSLPGRTDNQQTRAPASGLSESDRPLDVQVTEPP</sequence>
<comment type="caution">
    <text evidence="2">The sequence shown here is derived from an EMBL/GenBank/DDBJ whole genome shotgun (WGS) entry which is preliminary data.</text>
</comment>